<sequence>MFNPADPAGPSFRGAIGERLSGFLDGACARLARISPALTPLGELARVFTAGGKRLRPAFCYWGHAAVAGQPTDPSPLVAAAASLDMMHVAILMHDDVIDDSSTRRGLAAVHRQIEAMHAEQAGSGDPAAFGRAGAILLGDLLAAWSDELIWESGFPPAMLTTAHPVLDDMRTEVNAGQFLDMAAEAGLTTGTDPIAVAERVVEFKTAKYTVTRPLQYGAALAGADQATLDALAELGSPLGRAFQLRDDLLGVFGDESLTGKPAGDDLREGKRTVLIAEAQTAAPQILGLLGRPLDEAELSRARALLVDCGARARVEARIAADGALARAALDRLAITDEGRTALAALIEACLVRDF</sequence>
<name>A0A375I3M0_9ACTN</name>
<dbReference type="Pfam" id="PF00348">
    <property type="entry name" value="polyprenyl_synt"/>
    <property type="match status" value="1"/>
</dbReference>
<evidence type="ECO:0000256" key="5">
    <source>
        <dbReference type="ARBA" id="ARBA00022842"/>
    </source>
</evidence>
<dbReference type="SFLD" id="SFLDS00005">
    <property type="entry name" value="Isoprenoid_Synthase_Type_I"/>
    <property type="match status" value="1"/>
</dbReference>
<comment type="similarity">
    <text evidence="2 6">Belongs to the FPP/GGPP synthase family.</text>
</comment>
<dbReference type="PANTHER" id="PTHR12001:SF85">
    <property type="entry name" value="SHORT CHAIN ISOPRENYL DIPHOSPHATE SYNTHASE"/>
    <property type="match status" value="1"/>
</dbReference>
<evidence type="ECO:0000256" key="2">
    <source>
        <dbReference type="ARBA" id="ARBA00006706"/>
    </source>
</evidence>
<keyword evidence="4" id="KW-0479">Metal-binding</keyword>
<dbReference type="PROSITE" id="PS00723">
    <property type="entry name" value="POLYPRENYL_SYNTHASE_1"/>
    <property type="match status" value="1"/>
</dbReference>
<keyword evidence="5" id="KW-0460">Magnesium</keyword>
<dbReference type="GO" id="GO:0004659">
    <property type="term" value="F:prenyltransferase activity"/>
    <property type="evidence" value="ECO:0007669"/>
    <property type="project" value="InterPro"/>
</dbReference>
<dbReference type="PROSITE" id="PS00444">
    <property type="entry name" value="POLYPRENYL_SYNTHASE_2"/>
    <property type="match status" value="1"/>
</dbReference>
<dbReference type="PANTHER" id="PTHR12001">
    <property type="entry name" value="GERANYLGERANYL PYROPHOSPHATE SYNTHASE"/>
    <property type="match status" value="1"/>
</dbReference>
<evidence type="ECO:0000256" key="4">
    <source>
        <dbReference type="ARBA" id="ARBA00022723"/>
    </source>
</evidence>
<dbReference type="Proteomes" id="UP000265962">
    <property type="component" value="Unassembled WGS sequence"/>
</dbReference>
<comment type="cofactor">
    <cofactor evidence="1">
        <name>Mg(2+)</name>
        <dbReference type="ChEBI" id="CHEBI:18420"/>
    </cofactor>
</comment>
<dbReference type="CDD" id="cd00685">
    <property type="entry name" value="Trans_IPPS_HT"/>
    <property type="match status" value="1"/>
</dbReference>
<evidence type="ECO:0000313" key="8">
    <source>
        <dbReference type="Proteomes" id="UP000265962"/>
    </source>
</evidence>
<reference evidence="8" key="1">
    <citation type="submission" date="2018-02" db="EMBL/GenBank/DDBJ databases">
        <authorList>
            <person name="Hornung B."/>
        </authorList>
    </citation>
    <scope>NUCLEOTIDE SEQUENCE [LARGE SCALE GENOMIC DNA]</scope>
</reference>
<dbReference type="AlphaFoldDB" id="A0A375I3M0"/>
<dbReference type="EMBL" id="OMOH01000006">
    <property type="protein sequence ID" value="SPF68726.1"/>
    <property type="molecule type" value="Genomic_DNA"/>
</dbReference>
<accession>A0A375I3M0</accession>
<dbReference type="InterPro" id="IPR008949">
    <property type="entry name" value="Isoprenoid_synthase_dom_sf"/>
</dbReference>
<dbReference type="InterPro" id="IPR000092">
    <property type="entry name" value="Polyprenyl_synt"/>
</dbReference>
<dbReference type="InterPro" id="IPR033749">
    <property type="entry name" value="Polyprenyl_synt_CS"/>
</dbReference>
<keyword evidence="8" id="KW-1185">Reference proteome</keyword>
<evidence type="ECO:0000256" key="1">
    <source>
        <dbReference type="ARBA" id="ARBA00001946"/>
    </source>
</evidence>
<protein>
    <submittedName>
        <fullName evidence="7">Isoprenoid synthase domain</fullName>
    </submittedName>
</protein>
<dbReference type="Gene3D" id="1.10.600.10">
    <property type="entry name" value="Farnesyl Diphosphate Synthase"/>
    <property type="match status" value="1"/>
</dbReference>
<evidence type="ECO:0000313" key="7">
    <source>
        <dbReference type="EMBL" id="SPF68726.1"/>
    </source>
</evidence>
<proteinExistence type="inferred from homology"/>
<keyword evidence="3 6" id="KW-0808">Transferase</keyword>
<organism evidence="7 8">
    <name type="scientific">Propionibacterium ruminifibrarum</name>
    <dbReference type="NCBI Taxonomy" id="1962131"/>
    <lineage>
        <taxon>Bacteria</taxon>
        <taxon>Bacillati</taxon>
        <taxon>Actinomycetota</taxon>
        <taxon>Actinomycetes</taxon>
        <taxon>Propionibacteriales</taxon>
        <taxon>Propionibacteriaceae</taxon>
        <taxon>Propionibacterium</taxon>
    </lineage>
</organism>
<gene>
    <name evidence="7" type="ORF">PROPJV5_1701</name>
</gene>
<dbReference type="GO" id="GO:0046872">
    <property type="term" value="F:metal ion binding"/>
    <property type="evidence" value="ECO:0007669"/>
    <property type="project" value="UniProtKB-KW"/>
</dbReference>
<dbReference type="GO" id="GO:0008299">
    <property type="term" value="P:isoprenoid biosynthetic process"/>
    <property type="evidence" value="ECO:0007669"/>
    <property type="project" value="InterPro"/>
</dbReference>
<evidence type="ECO:0000256" key="3">
    <source>
        <dbReference type="ARBA" id="ARBA00022679"/>
    </source>
</evidence>
<dbReference type="SUPFAM" id="SSF48576">
    <property type="entry name" value="Terpenoid synthases"/>
    <property type="match status" value="1"/>
</dbReference>
<evidence type="ECO:0000256" key="6">
    <source>
        <dbReference type="RuleBase" id="RU004466"/>
    </source>
</evidence>